<organism evidence="1">
    <name type="scientific">marine sediment metagenome</name>
    <dbReference type="NCBI Taxonomy" id="412755"/>
    <lineage>
        <taxon>unclassified sequences</taxon>
        <taxon>metagenomes</taxon>
        <taxon>ecological metagenomes</taxon>
    </lineage>
</organism>
<dbReference type="AlphaFoldDB" id="A0A0F9U618"/>
<dbReference type="InterPro" id="IPR017802">
    <property type="entry name" value="VWFA-rel_acidobac-type"/>
</dbReference>
<name>A0A0F9U618_9ZZZZ</name>
<protein>
    <recommendedName>
        <fullName evidence="2">VWA domain-containing protein</fullName>
    </recommendedName>
</protein>
<dbReference type="EMBL" id="LAZR01000833">
    <property type="protein sequence ID" value="KKN56741.1"/>
    <property type="molecule type" value="Genomic_DNA"/>
</dbReference>
<evidence type="ECO:0008006" key="2">
    <source>
        <dbReference type="Google" id="ProtNLM"/>
    </source>
</evidence>
<proteinExistence type="predicted"/>
<evidence type="ECO:0000313" key="1">
    <source>
        <dbReference type="EMBL" id="KKN56741.1"/>
    </source>
</evidence>
<gene>
    <name evidence="1" type="ORF">LCGC14_0569230</name>
</gene>
<dbReference type="NCBIfam" id="TIGR03436">
    <property type="entry name" value="acidobact_VWFA"/>
    <property type="match status" value="1"/>
</dbReference>
<accession>A0A0F9U618</accession>
<comment type="caution">
    <text evidence="1">The sequence shown here is derived from an EMBL/GenBank/DDBJ whole genome shotgun (WGS) entry which is preliminary data.</text>
</comment>
<reference evidence="1" key="1">
    <citation type="journal article" date="2015" name="Nature">
        <title>Complex archaea that bridge the gap between prokaryotes and eukaryotes.</title>
        <authorList>
            <person name="Spang A."/>
            <person name="Saw J.H."/>
            <person name="Jorgensen S.L."/>
            <person name="Zaremba-Niedzwiedzka K."/>
            <person name="Martijn J."/>
            <person name="Lind A.E."/>
            <person name="van Eijk R."/>
            <person name="Schleper C."/>
            <person name="Guy L."/>
            <person name="Ettema T.J."/>
        </authorList>
    </citation>
    <scope>NUCLEOTIDE SEQUENCE</scope>
</reference>
<sequence length="582" mass="66869">MTIKKLILYAVISSLILLFLGPYTLSQEAKKNIQQQKKEEIPRPAYEVEVIVTNVDVIVTDKAGKRITGLKPENFEIYEDSLLQKLTNFYEVKGMDVYLSALDKEKKKLFVLAEPLPKKSPQFANKIIIYFDNWHLHPLNRNWSLKKLEPFIRNNFSTDNNNQGMVVCLDQKLEIVQEFTSNEWQLIQAINQIKGLSGQSLLRIRTKEDMRKELNRMVTETTGINRFDSYDRALGYARNYVEDEQNDLLYSLKSMNAFIDYLVGIEGKKIMIYISDGLPINPGEEVFGFLDQAFPRGNARSEAMNYDATRLFKELTARCNANEIVLYPINAQGLDSMILSADKGAGWDTYSRGSGMMRPGSRVKNDALKLMARETGGLAILNTNDIESGLEKIENDLQFYYSLGYKSPQGEDNKYHSIKVKLAGIKEKYKVRVRRGYVRISQEEKVKESVFSRLHLKRQYNPMNVMVQIMPVEPMPGSNKLRLTLKVLVPLKNLTLYPREDDYIGQIKIYIALMDSEGRISPCHELTQEIKIPVEDYEIAVNRSYPYSAEMYVDPGHYIISLAVKDVLGSVINYLQLEEMIE</sequence>